<dbReference type="SUPFAM" id="SSF53098">
    <property type="entry name" value="Ribonuclease H-like"/>
    <property type="match status" value="1"/>
</dbReference>
<dbReference type="Proteomes" id="UP001195769">
    <property type="component" value="Unassembled WGS sequence"/>
</dbReference>
<comment type="caution">
    <text evidence="1">The sequence shown here is derived from an EMBL/GenBank/DDBJ whole genome shotgun (WGS) entry which is preliminary data.</text>
</comment>
<protein>
    <submittedName>
        <fullName evidence="1">Ribonuclease H-like domain-containing protein</fullName>
    </submittedName>
</protein>
<evidence type="ECO:0000313" key="1">
    <source>
        <dbReference type="EMBL" id="KAG1889657.1"/>
    </source>
</evidence>
<organism evidence="1 2">
    <name type="scientific">Suillus fuscotomentosus</name>
    <dbReference type="NCBI Taxonomy" id="1912939"/>
    <lineage>
        <taxon>Eukaryota</taxon>
        <taxon>Fungi</taxon>
        <taxon>Dikarya</taxon>
        <taxon>Basidiomycota</taxon>
        <taxon>Agaricomycotina</taxon>
        <taxon>Agaricomycetes</taxon>
        <taxon>Agaricomycetidae</taxon>
        <taxon>Boletales</taxon>
        <taxon>Suillineae</taxon>
        <taxon>Suillaceae</taxon>
        <taxon>Suillus</taxon>
    </lineage>
</organism>
<reference evidence="1" key="1">
    <citation type="journal article" date="2020" name="New Phytol.">
        <title>Comparative genomics reveals dynamic genome evolution in host specialist ectomycorrhizal fungi.</title>
        <authorList>
            <person name="Lofgren L.A."/>
            <person name="Nguyen N.H."/>
            <person name="Vilgalys R."/>
            <person name="Ruytinx J."/>
            <person name="Liao H.L."/>
            <person name="Branco S."/>
            <person name="Kuo A."/>
            <person name="LaButti K."/>
            <person name="Lipzen A."/>
            <person name="Andreopoulos W."/>
            <person name="Pangilinan J."/>
            <person name="Riley R."/>
            <person name="Hundley H."/>
            <person name="Na H."/>
            <person name="Barry K."/>
            <person name="Grigoriev I.V."/>
            <person name="Stajich J.E."/>
            <person name="Kennedy P.G."/>
        </authorList>
    </citation>
    <scope>NUCLEOTIDE SEQUENCE</scope>
    <source>
        <strain evidence="1">FC203</strain>
    </source>
</reference>
<dbReference type="EMBL" id="JABBWK010000155">
    <property type="protein sequence ID" value="KAG1889657.1"/>
    <property type="molecule type" value="Genomic_DNA"/>
</dbReference>
<gene>
    <name evidence="1" type="ORF">F5891DRAFT_965362</name>
</gene>
<proteinExistence type="predicted"/>
<dbReference type="GeneID" id="64670455"/>
<dbReference type="InterPro" id="IPR012337">
    <property type="entry name" value="RNaseH-like_sf"/>
</dbReference>
<sequence length="263" mass="29166">SDESHTGEFIAQIVLKAINLIGWSHFAGVTSDNTGNTRIACQILCAEIKTLIQVPDICHHLNLLCKDITQLSMFSMMIKHLRSIITYFRKSHAATDALNKARKSMNINRGLEGIGKTRFATVCILALSLKRCFPTLRQIVDTHQVKFPSHKSGLTGLLMSSSSHSLDFESQITRFTLILAPIAKSIACLESSRTDLSDISLFYFAIGATLKQIFDNNNNPFSPEEAGQIRAIFNSQFRKALSEGPTDAPICHNPLNELMQGRD</sequence>
<dbReference type="AlphaFoldDB" id="A0AAD4HCW9"/>
<dbReference type="RefSeq" id="XP_041217518.1">
    <property type="nucleotide sequence ID" value="XM_041376157.1"/>
</dbReference>
<keyword evidence="2" id="KW-1185">Reference proteome</keyword>
<name>A0AAD4HCW9_9AGAM</name>
<feature type="non-terminal residue" evidence="1">
    <location>
        <position position="263"/>
    </location>
</feature>
<accession>A0AAD4HCW9</accession>
<evidence type="ECO:0000313" key="2">
    <source>
        <dbReference type="Proteomes" id="UP001195769"/>
    </source>
</evidence>